<dbReference type="InterPro" id="IPR029190">
    <property type="entry name" value="Rrp14/SURF6_C"/>
</dbReference>
<dbReference type="PANTHER" id="PTHR14369:SF0">
    <property type="entry name" value="SURFEIT LOCUS PROTEIN 6"/>
    <property type="match status" value="1"/>
</dbReference>
<evidence type="ECO:0000256" key="2">
    <source>
        <dbReference type="ARBA" id="ARBA00005904"/>
    </source>
</evidence>
<dbReference type="GO" id="GO:0042273">
    <property type="term" value="P:ribosomal large subunit biogenesis"/>
    <property type="evidence" value="ECO:0007669"/>
    <property type="project" value="TreeGrafter"/>
</dbReference>
<proteinExistence type="inferred from homology"/>
<feature type="domain" description="Ribosomal RNA-processing protein 14/surfeit locus protein 6 C-terminal" evidence="5">
    <location>
        <begin position="164"/>
        <end position="354"/>
    </location>
</feature>
<keyword evidence="7" id="KW-1185">Reference proteome</keyword>
<feature type="compositionally biased region" description="Basic and acidic residues" evidence="4">
    <location>
        <begin position="316"/>
        <end position="342"/>
    </location>
</feature>
<feature type="region of interest" description="Disordered" evidence="4">
    <location>
        <begin position="1"/>
        <end position="30"/>
    </location>
</feature>
<dbReference type="EMBL" id="CAJFCJ010000024">
    <property type="protein sequence ID" value="CAD5124961.1"/>
    <property type="molecule type" value="Genomic_DNA"/>
</dbReference>
<dbReference type="GO" id="GO:0003677">
    <property type="term" value="F:DNA binding"/>
    <property type="evidence" value="ECO:0007669"/>
    <property type="project" value="TreeGrafter"/>
</dbReference>
<evidence type="ECO:0000313" key="7">
    <source>
        <dbReference type="Proteomes" id="UP000549394"/>
    </source>
</evidence>
<dbReference type="GO" id="GO:0003723">
    <property type="term" value="F:RNA binding"/>
    <property type="evidence" value="ECO:0007669"/>
    <property type="project" value="TreeGrafter"/>
</dbReference>
<dbReference type="AlphaFoldDB" id="A0A7I8W9Z2"/>
<comment type="similarity">
    <text evidence="2">Belongs to the SURF6 family.</text>
</comment>
<dbReference type="InterPro" id="IPR007019">
    <property type="entry name" value="SURF6"/>
</dbReference>
<dbReference type="GO" id="GO:0042274">
    <property type="term" value="P:ribosomal small subunit biogenesis"/>
    <property type="evidence" value="ECO:0007669"/>
    <property type="project" value="TreeGrafter"/>
</dbReference>
<feature type="region of interest" description="Disordered" evidence="4">
    <location>
        <begin position="169"/>
        <end position="189"/>
    </location>
</feature>
<keyword evidence="3" id="KW-0539">Nucleus</keyword>
<evidence type="ECO:0000256" key="4">
    <source>
        <dbReference type="SAM" id="MobiDB-lite"/>
    </source>
</evidence>
<dbReference type="Proteomes" id="UP000549394">
    <property type="component" value="Unassembled WGS sequence"/>
</dbReference>
<evidence type="ECO:0000259" key="5">
    <source>
        <dbReference type="Pfam" id="PF04935"/>
    </source>
</evidence>
<feature type="compositionally biased region" description="Basic residues" evidence="4">
    <location>
        <begin position="304"/>
        <end position="315"/>
    </location>
</feature>
<organism evidence="6 7">
    <name type="scientific">Dimorphilus gyrociliatus</name>
    <dbReference type="NCBI Taxonomy" id="2664684"/>
    <lineage>
        <taxon>Eukaryota</taxon>
        <taxon>Metazoa</taxon>
        <taxon>Spiralia</taxon>
        <taxon>Lophotrochozoa</taxon>
        <taxon>Annelida</taxon>
        <taxon>Polychaeta</taxon>
        <taxon>Polychaeta incertae sedis</taxon>
        <taxon>Dinophilidae</taxon>
        <taxon>Dimorphilus</taxon>
    </lineage>
</organism>
<feature type="compositionally biased region" description="Basic residues" evidence="4">
    <location>
        <begin position="343"/>
        <end position="367"/>
    </location>
</feature>
<comment type="subcellular location">
    <subcellularLocation>
        <location evidence="1">Nucleus</location>
    </subcellularLocation>
</comment>
<sequence length="367" mass="43335">MKERKRSAEQESPKKNGMHKKKKKSSENVEELSSGIKNVFNYYDERNKKAAHISWYKGEQAALNFLPKNFNYGEMSEKQKTALYKDYFRKILPSNISFSHDQVIAVKNCLSAPEKNSNRKLTKNLIDSKQSELVEIFKQFKVAGNDNQRQQDKLQERLKYKIEKLEKSRNTSESVKEKRKVKRLQGKKNKQKKTIVKESVIRSKKEEVLEKIKPKPIFNKEGNLVFSKFDFVTSKADAEKKKSTGNKDYKKLLKRVEKNKQKLQKLKETDSVKAKTVEEKEKWRKVMDKAKGVKVKDDEKLLKKSLKRKEKKKDKSGKEWKKRKDAEKQKLDQRIKKRNENLKKRKEGRIKKKVNKAKKKGRIIPGF</sequence>
<protein>
    <submittedName>
        <fullName evidence="6">DgyrCDS13203</fullName>
    </submittedName>
</protein>
<feature type="compositionally biased region" description="Basic and acidic residues" evidence="4">
    <location>
        <begin position="1"/>
        <end position="14"/>
    </location>
</feature>
<feature type="compositionally biased region" description="Basic residues" evidence="4">
    <location>
        <begin position="177"/>
        <end position="189"/>
    </location>
</feature>
<dbReference type="GO" id="GO:0005730">
    <property type="term" value="C:nucleolus"/>
    <property type="evidence" value="ECO:0007669"/>
    <property type="project" value="TreeGrafter"/>
</dbReference>
<evidence type="ECO:0000256" key="3">
    <source>
        <dbReference type="ARBA" id="ARBA00023242"/>
    </source>
</evidence>
<evidence type="ECO:0000256" key="1">
    <source>
        <dbReference type="ARBA" id="ARBA00004123"/>
    </source>
</evidence>
<feature type="region of interest" description="Disordered" evidence="4">
    <location>
        <begin position="304"/>
        <end position="367"/>
    </location>
</feature>
<dbReference type="OrthoDB" id="444809at2759"/>
<dbReference type="Pfam" id="PF04935">
    <property type="entry name" value="SURF6"/>
    <property type="match status" value="1"/>
</dbReference>
<accession>A0A7I8W9Z2</accession>
<reference evidence="6 7" key="1">
    <citation type="submission" date="2020-08" db="EMBL/GenBank/DDBJ databases">
        <authorList>
            <person name="Hejnol A."/>
        </authorList>
    </citation>
    <scope>NUCLEOTIDE SEQUENCE [LARGE SCALE GENOMIC DNA]</scope>
</reference>
<gene>
    <name evidence="6" type="ORF">DGYR_LOCUS12427</name>
</gene>
<evidence type="ECO:0000313" key="6">
    <source>
        <dbReference type="EMBL" id="CAD5124961.1"/>
    </source>
</evidence>
<dbReference type="PANTHER" id="PTHR14369">
    <property type="entry name" value="SURFEIT LOCUS PROTEIN 6"/>
    <property type="match status" value="1"/>
</dbReference>
<comment type="caution">
    <text evidence="6">The sequence shown here is derived from an EMBL/GenBank/DDBJ whole genome shotgun (WGS) entry which is preliminary data.</text>
</comment>
<name>A0A7I8W9Z2_9ANNE</name>